<dbReference type="InterPro" id="IPR057666">
    <property type="entry name" value="DrpA_SLOG"/>
</dbReference>
<dbReference type="SUPFAM" id="SSF102405">
    <property type="entry name" value="MCP/YpsA-like"/>
    <property type="match status" value="1"/>
</dbReference>
<sequence length="289" mass="32082">MRWKDWPIKKLDGSFFKKIYKPPKVIYYRGNINPKIFEKSLAIVGSRRMTRYGKEVIDRFIPELVTNNVTIISGFMYGVDTQAHKKTVEYGGITVAVFGSGINICYPPENDKLYTCILEKGGVVLSEYEPDSKPQLWRYPQRNRIVAGLASLGVLVIEAGEKSGSLITAEYAQKQGKKIYAVPGPITSSLSTGTNLLIKNGIAKIATEARDMIGSKNPKLKNSKLPSKPSNLNDKEKKIYTALNLEPLSADEIARNLNLDISEVSTILSLMSLRGILTESVGKFYLGKN</sequence>
<accession>A0A1F7YHC2</accession>
<dbReference type="Gene3D" id="3.40.50.450">
    <property type="match status" value="1"/>
</dbReference>
<dbReference type="PANTHER" id="PTHR43022:SF1">
    <property type="entry name" value="PROTEIN SMF"/>
    <property type="match status" value="1"/>
</dbReference>
<dbReference type="PANTHER" id="PTHR43022">
    <property type="entry name" value="PROTEIN SMF"/>
    <property type="match status" value="1"/>
</dbReference>
<dbReference type="InterPro" id="IPR003488">
    <property type="entry name" value="DprA"/>
</dbReference>
<dbReference type="Pfam" id="PF17782">
    <property type="entry name" value="WHD_DprA"/>
    <property type="match status" value="1"/>
</dbReference>
<dbReference type="AlphaFoldDB" id="A0A1F7YHC2"/>
<dbReference type="InterPro" id="IPR036388">
    <property type="entry name" value="WH-like_DNA-bd_sf"/>
</dbReference>
<reference evidence="4 5" key="1">
    <citation type="journal article" date="2016" name="Nat. Commun.">
        <title>Thousands of microbial genomes shed light on interconnected biogeochemical processes in an aquifer system.</title>
        <authorList>
            <person name="Anantharaman K."/>
            <person name="Brown C.T."/>
            <person name="Hug L.A."/>
            <person name="Sharon I."/>
            <person name="Castelle C.J."/>
            <person name="Probst A.J."/>
            <person name="Thomas B.C."/>
            <person name="Singh A."/>
            <person name="Wilkins M.J."/>
            <person name="Karaoz U."/>
            <person name="Brodie E.L."/>
            <person name="Williams K.H."/>
            <person name="Hubbard S.S."/>
            <person name="Banfield J.F."/>
        </authorList>
    </citation>
    <scope>NUCLEOTIDE SEQUENCE [LARGE SCALE GENOMIC DNA]</scope>
</reference>
<dbReference type="Proteomes" id="UP000178851">
    <property type="component" value="Unassembled WGS sequence"/>
</dbReference>
<protein>
    <submittedName>
        <fullName evidence="4">DNA protecting protein DprA</fullName>
    </submittedName>
</protein>
<organism evidence="4 5">
    <name type="scientific">Candidatus Woesebacteria bacterium RIFCSPHIGHO2_01_FULL_39_28</name>
    <dbReference type="NCBI Taxonomy" id="1802496"/>
    <lineage>
        <taxon>Bacteria</taxon>
        <taxon>Candidatus Woeseibacteriota</taxon>
    </lineage>
</organism>
<dbReference type="GO" id="GO:0009294">
    <property type="term" value="P:DNA-mediated transformation"/>
    <property type="evidence" value="ECO:0007669"/>
    <property type="project" value="InterPro"/>
</dbReference>
<dbReference type="Pfam" id="PF02481">
    <property type="entry name" value="DNA_processg_A"/>
    <property type="match status" value="1"/>
</dbReference>
<comment type="caution">
    <text evidence="4">The sequence shown here is derived from an EMBL/GenBank/DDBJ whole genome shotgun (WGS) entry which is preliminary data.</text>
</comment>
<dbReference type="NCBIfam" id="TIGR00732">
    <property type="entry name" value="dprA"/>
    <property type="match status" value="1"/>
</dbReference>
<evidence type="ECO:0000313" key="4">
    <source>
        <dbReference type="EMBL" id="OGM26736.1"/>
    </source>
</evidence>
<proteinExistence type="inferred from homology"/>
<evidence type="ECO:0000256" key="1">
    <source>
        <dbReference type="ARBA" id="ARBA00006525"/>
    </source>
</evidence>
<comment type="similarity">
    <text evidence="1">Belongs to the DprA/Smf family.</text>
</comment>
<name>A0A1F7YHC2_9BACT</name>
<feature type="domain" description="Smf/DprA SLOG" evidence="2">
    <location>
        <begin position="16"/>
        <end position="213"/>
    </location>
</feature>
<dbReference type="InterPro" id="IPR041614">
    <property type="entry name" value="DprA_WH"/>
</dbReference>
<evidence type="ECO:0000259" key="2">
    <source>
        <dbReference type="Pfam" id="PF02481"/>
    </source>
</evidence>
<gene>
    <name evidence="4" type="ORF">A2627_04130</name>
</gene>
<evidence type="ECO:0000313" key="5">
    <source>
        <dbReference type="Proteomes" id="UP000178851"/>
    </source>
</evidence>
<dbReference type="EMBL" id="MGGI01000011">
    <property type="protein sequence ID" value="OGM26736.1"/>
    <property type="molecule type" value="Genomic_DNA"/>
</dbReference>
<feature type="domain" description="DprA winged helix" evidence="3">
    <location>
        <begin position="226"/>
        <end position="278"/>
    </location>
</feature>
<dbReference type="Gene3D" id="1.10.10.10">
    <property type="entry name" value="Winged helix-like DNA-binding domain superfamily/Winged helix DNA-binding domain"/>
    <property type="match status" value="1"/>
</dbReference>
<evidence type="ECO:0000259" key="3">
    <source>
        <dbReference type="Pfam" id="PF17782"/>
    </source>
</evidence>